<feature type="transmembrane region" description="Helical" evidence="10">
    <location>
        <begin position="6"/>
        <end position="21"/>
    </location>
</feature>
<reference evidence="12" key="1">
    <citation type="submission" date="2023-07" db="EMBL/GenBank/DDBJ databases">
        <title>30 novel species of actinomycetes from the DSMZ collection.</title>
        <authorList>
            <person name="Nouioui I."/>
        </authorList>
    </citation>
    <scope>NUCLEOTIDE SEQUENCE [LARGE SCALE GENOMIC DNA]</scope>
    <source>
        <strain evidence="12">DSM 44915</strain>
    </source>
</reference>
<feature type="binding site" evidence="10">
    <location>
        <position position="77"/>
    </location>
    <ligand>
        <name>Na(+)</name>
        <dbReference type="ChEBI" id="CHEBI:29101"/>
        <note>structural</note>
    </ligand>
</feature>
<dbReference type="PANTHER" id="PTHR28259:SF1">
    <property type="entry name" value="FLUORIDE EXPORT PROTEIN 1-RELATED"/>
    <property type="match status" value="1"/>
</dbReference>
<comment type="function">
    <text evidence="9 10">Fluoride-specific ion channel. Important for reducing fluoride concentration in the cell, thus reducing its toxicity.</text>
</comment>
<dbReference type="Pfam" id="PF02537">
    <property type="entry name" value="CRCB"/>
    <property type="match status" value="1"/>
</dbReference>
<evidence type="ECO:0000256" key="6">
    <source>
        <dbReference type="ARBA" id="ARBA00023303"/>
    </source>
</evidence>
<organism evidence="11 12">
    <name type="scientific">Streptomyces chisholmiae</name>
    <dbReference type="NCBI Taxonomy" id="3075540"/>
    <lineage>
        <taxon>Bacteria</taxon>
        <taxon>Bacillati</taxon>
        <taxon>Actinomycetota</taxon>
        <taxon>Actinomycetes</taxon>
        <taxon>Kitasatosporales</taxon>
        <taxon>Streptomycetaceae</taxon>
        <taxon>Streptomyces</taxon>
    </lineage>
</organism>
<feature type="binding site" evidence="10">
    <location>
        <position position="74"/>
    </location>
    <ligand>
        <name>Na(+)</name>
        <dbReference type="ChEBI" id="CHEBI:29101"/>
        <note>structural</note>
    </ligand>
</feature>
<evidence type="ECO:0000256" key="1">
    <source>
        <dbReference type="ARBA" id="ARBA00004651"/>
    </source>
</evidence>
<dbReference type="NCBIfam" id="TIGR00494">
    <property type="entry name" value="crcB"/>
    <property type="match status" value="1"/>
</dbReference>
<keyword evidence="10" id="KW-0479">Metal-binding</keyword>
<sequence>MTDWPLVALGGAVGALARYGVDRAIRARHDGTFPWGTLLVNLLGSLVLGGLTGALLAGAAGEWLGPLLGVGFCGALTTYSTFSYETLRLAETGRLPAAAGGVLATVGGGLGAAYAGHALGLWWWG</sequence>
<dbReference type="InterPro" id="IPR003691">
    <property type="entry name" value="FluC"/>
</dbReference>
<evidence type="ECO:0000256" key="4">
    <source>
        <dbReference type="ARBA" id="ARBA00022989"/>
    </source>
</evidence>
<dbReference type="EMBL" id="JAVREO010000027">
    <property type="protein sequence ID" value="MDT0270458.1"/>
    <property type="molecule type" value="Genomic_DNA"/>
</dbReference>
<evidence type="ECO:0000256" key="2">
    <source>
        <dbReference type="ARBA" id="ARBA00022475"/>
    </source>
</evidence>
<name>A0ABU2K207_9ACTN</name>
<dbReference type="Proteomes" id="UP001183410">
    <property type="component" value="Unassembled WGS sequence"/>
</dbReference>
<keyword evidence="10" id="KW-0813">Transport</keyword>
<evidence type="ECO:0000256" key="3">
    <source>
        <dbReference type="ARBA" id="ARBA00022692"/>
    </source>
</evidence>
<evidence type="ECO:0000256" key="7">
    <source>
        <dbReference type="ARBA" id="ARBA00035120"/>
    </source>
</evidence>
<proteinExistence type="inferred from homology"/>
<keyword evidence="6 10" id="KW-0407">Ion channel</keyword>
<keyword evidence="12" id="KW-1185">Reference proteome</keyword>
<keyword evidence="3 10" id="KW-0812">Transmembrane</keyword>
<protein>
    <recommendedName>
        <fullName evidence="10">Fluoride-specific ion channel FluC</fullName>
    </recommendedName>
</protein>
<comment type="similarity">
    <text evidence="7 10">Belongs to the fluoride channel Fluc/FEX (TC 1.A.43) family.</text>
</comment>
<evidence type="ECO:0000313" key="11">
    <source>
        <dbReference type="EMBL" id="MDT0270458.1"/>
    </source>
</evidence>
<gene>
    <name evidence="10 11" type="primary">crcB</name>
    <name evidence="10" type="synonym">fluC</name>
    <name evidence="11" type="ORF">RM844_29720</name>
</gene>
<evidence type="ECO:0000256" key="9">
    <source>
        <dbReference type="ARBA" id="ARBA00049940"/>
    </source>
</evidence>
<evidence type="ECO:0000256" key="8">
    <source>
        <dbReference type="ARBA" id="ARBA00035585"/>
    </source>
</evidence>
<keyword evidence="10" id="KW-0406">Ion transport</keyword>
<comment type="subcellular location">
    <subcellularLocation>
        <location evidence="1 10">Cell membrane</location>
        <topology evidence="1 10">Multi-pass membrane protein</topology>
    </subcellularLocation>
</comment>
<dbReference type="PANTHER" id="PTHR28259">
    <property type="entry name" value="FLUORIDE EXPORT PROTEIN 1-RELATED"/>
    <property type="match status" value="1"/>
</dbReference>
<dbReference type="HAMAP" id="MF_00454">
    <property type="entry name" value="FluC"/>
    <property type="match status" value="1"/>
</dbReference>
<feature type="transmembrane region" description="Helical" evidence="10">
    <location>
        <begin position="102"/>
        <end position="124"/>
    </location>
</feature>
<evidence type="ECO:0000256" key="5">
    <source>
        <dbReference type="ARBA" id="ARBA00023136"/>
    </source>
</evidence>
<comment type="caution">
    <text evidence="11">The sequence shown here is derived from an EMBL/GenBank/DDBJ whole genome shotgun (WGS) entry which is preliminary data.</text>
</comment>
<comment type="catalytic activity">
    <reaction evidence="8">
        <text>fluoride(in) = fluoride(out)</text>
        <dbReference type="Rhea" id="RHEA:76159"/>
        <dbReference type="ChEBI" id="CHEBI:17051"/>
    </reaction>
    <physiologicalReaction direction="left-to-right" evidence="8">
        <dbReference type="Rhea" id="RHEA:76160"/>
    </physiologicalReaction>
</comment>
<evidence type="ECO:0000256" key="10">
    <source>
        <dbReference type="HAMAP-Rule" id="MF_00454"/>
    </source>
</evidence>
<feature type="transmembrane region" description="Helical" evidence="10">
    <location>
        <begin position="33"/>
        <end position="57"/>
    </location>
</feature>
<dbReference type="RefSeq" id="WP_311670522.1">
    <property type="nucleotide sequence ID" value="NZ_JAVREO010000027.1"/>
</dbReference>
<keyword evidence="4 10" id="KW-1133">Transmembrane helix</keyword>
<accession>A0ABU2K207</accession>
<keyword evidence="10" id="KW-0915">Sodium</keyword>
<feature type="transmembrane region" description="Helical" evidence="10">
    <location>
        <begin position="63"/>
        <end position="82"/>
    </location>
</feature>
<keyword evidence="2 10" id="KW-1003">Cell membrane</keyword>
<keyword evidence="5 10" id="KW-0472">Membrane</keyword>
<comment type="activity regulation">
    <text evidence="10">Na(+) is not transported, but it plays an essential structural role and its presence is essential for fluoride channel function.</text>
</comment>
<evidence type="ECO:0000313" key="12">
    <source>
        <dbReference type="Proteomes" id="UP001183410"/>
    </source>
</evidence>